<dbReference type="InterPro" id="IPR050109">
    <property type="entry name" value="HTH-type_TetR-like_transc_reg"/>
</dbReference>
<dbReference type="InterPro" id="IPR039532">
    <property type="entry name" value="TetR_C_Firmicutes"/>
</dbReference>
<dbReference type="PANTHER" id="PTHR30055:SF234">
    <property type="entry name" value="HTH-TYPE TRANSCRIPTIONAL REGULATOR BETI"/>
    <property type="match status" value="1"/>
</dbReference>
<keyword evidence="1" id="KW-0805">Transcription regulation</keyword>
<dbReference type="PROSITE" id="PS50977">
    <property type="entry name" value="HTH_TETR_2"/>
    <property type="match status" value="1"/>
</dbReference>
<evidence type="ECO:0000256" key="1">
    <source>
        <dbReference type="ARBA" id="ARBA00023015"/>
    </source>
</evidence>
<evidence type="ECO:0000256" key="4">
    <source>
        <dbReference type="PROSITE-ProRule" id="PRU00335"/>
    </source>
</evidence>
<dbReference type="OrthoDB" id="3193022at2"/>
<feature type="DNA-binding region" description="H-T-H motif" evidence="4">
    <location>
        <begin position="30"/>
        <end position="49"/>
    </location>
</feature>
<dbReference type="Proteomes" id="UP000438448">
    <property type="component" value="Unassembled WGS sequence"/>
</dbReference>
<dbReference type="EMBL" id="WEGK01000003">
    <property type="protein sequence ID" value="MQY18966.1"/>
    <property type="molecule type" value="Genomic_DNA"/>
</dbReference>
<dbReference type="SUPFAM" id="SSF46689">
    <property type="entry name" value="Homeodomain-like"/>
    <property type="match status" value="1"/>
</dbReference>
<dbReference type="PANTHER" id="PTHR30055">
    <property type="entry name" value="HTH-TYPE TRANSCRIPTIONAL REGULATOR RUTR"/>
    <property type="match status" value="1"/>
</dbReference>
<dbReference type="AlphaFoldDB" id="A0A7K0CZQ1"/>
<feature type="domain" description="HTH tetR-type" evidence="5">
    <location>
        <begin position="7"/>
        <end position="67"/>
    </location>
</feature>
<comment type="caution">
    <text evidence="6">The sequence shown here is derived from an EMBL/GenBank/DDBJ whole genome shotgun (WGS) entry which is preliminary data.</text>
</comment>
<dbReference type="PRINTS" id="PR00455">
    <property type="entry name" value="HTHTETR"/>
</dbReference>
<evidence type="ECO:0000313" key="6">
    <source>
        <dbReference type="EMBL" id="MQY18966.1"/>
    </source>
</evidence>
<keyword evidence="2 4" id="KW-0238">DNA-binding</keyword>
<accession>A0A7K0CZQ1</accession>
<dbReference type="Pfam" id="PF14278">
    <property type="entry name" value="TetR_C_8"/>
    <property type="match status" value="1"/>
</dbReference>
<evidence type="ECO:0000256" key="3">
    <source>
        <dbReference type="ARBA" id="ARBA00023163"/>
    </source>
</evidence>
<dbReference type="GO" id="GO:0000976">
    <property type="term" value="F:transcription cis-regulatory region binding"/>
    <property type="evidence" value="ECO:0007669"/>
    <property type="project" value="TreeGrafter"/>
</dbReference>
<keyword evidence="7" id="KW-1185">Reference proteome</keyword>
<organism evidence="6 7">
    <name type="scientific">Nocardia macrotermitis</name>
    <dbReference type="NCBI Taxonomy" id="2585198"/>
    <lineage>
        <taxon>Bacteria</taxon>
        <taxon>Bacillati</taxon>
        <taxon>Actinomycetota</taxon>
        <taxon>Actinomycetes</taxon>
        <taxon>Mycobacteriales</taxon>
        <taxon>Nocardiaceae</taxon>
        <taxon>Nocardia</taxon>
    </lineage>
</organism>
<dbReference type="InterPro" id="IPR009057">
    <property type="entry name" value="Homeodomain-like_sf"/>
</dbReference>
<dbReference type="Pfam" id="PF00440">
    <property type="entry name" value="TetR_N"/>
    <property type="match status" value="1"/>
</dbReference>
<dbReference type="Gene3D" id="1.10.357.10">
    <property type="entry name" value="Tetracycline Repressor, domain 2"/>
    <property type="match status" value="1"/>
</dbReference>
<gene>
    <name evidence="6" type="ORF">NRB20_20500</name>
</gene>
<dbReference type="InterPro" id="IPR001647">
    <property type="entry name" value="HTH_TetR"/>
</dbReference>
<protein>
    <recommendedName>
        <fullName evidence="5">HTH tetR-type domain-containing protein</fullName>
    </recommendedName>
</protein>
<evidence type="ECO:0000256" key="2">
    <source>
        <dbReference type="ARBA" id="ARBA00023125"/>
    </source>
</evidence>
<proteinExistence type="predicted"/>
<evidence type="ECO:0000313" key="7">
    <source>
        <dbReference type="Proteomes" id="UP000438448"/>
    </source>
</evidence>
<keyword evidence="3" id="KW-0804">Transcription</keyword>
<dbReference type="GO" id="GO:0003700">
    <property type="term" value="F:DNA-binding transcription factor activity"/>
    <property type="evidence" value="ECO:0007669"/>
    <property type="project" value="TreeGrafter"/>
</dbReference>
<name>A0A7K0CZQ1_9NOCA</name>
<reference evidence="6 7" key="1">
    <citation type="submission" date="2019-10" db="EMBL/GenBank/DDBJ databases">
        <title>Nocardia macrotermitis sp. nov. and Nocardia aurantia sp. nov., isolated from the gut of fungus growing-termite Macrotermes natalensis.</title>
        <authorList>
            <person name="Benndorf R."/>
            <person name="Schwitalla J."/>
            <person name="Martin K."/>
            <person name="De Beer W."/>
            <person name="Kaster A.-K."/>
            <person name="Vollmers J."/>
            <person name="Poulsen M."/>
            <person name="Beemelmanns C."/>
        </authorList>
    </citation>
    <scope>NUCLEOTIDE SEQUENCE [LARGE SCALE GENOMIC DNA]</scope>
    <source>
        <strain evidence="6 7">RB20</strain>
    </source>
</reference>
<sequence>MGDKRVRRSRAALVDAAVRVVAERGTTSISVTDLTEAADVSRKLLYLHFGDRDALLVAAAVDLTERWAAADAAEDPAARLVKLAQHLAEHQRFYRAVLSGSCAFAASEAIKKVFSDLNRTTVTLLFDDVDEDALDDVTVFFAAGVMAIVHSWITGAESPAEPYALAERLRRLSRIFTSTGKAAR</sequence>
<evidence type="ECO:0000259" key="5">
    <source>
        <dbReference type="PROSITE" id="PS50977"/>
    </source>
</evidence>